<organism evidence="2 3">
    <name type="scientific">Undibacter mobilis</name>
    <dbReference type="NCBI Taxonomy" id="2292256"/>
    <lineage>
        <taxon>Bacteria</taxon>
        <taxon>Pseudomonadati</taxon>
        <taxon>Pseudomonadota</taxon>
        <taxon>Alphaproteobacteria</taxon>
        <taxon>Hyphomicrobiales</taxon>
        <taxon>Nitrobacteraceae</taxon>
        <taxon>Undibacter</taxon>
    </lineage>
</organism>
<comment type="caution">
    <text evidence="2">The sequence shown here is derived from an EMBL/GenBank/DDBJ whole genome shotgun (WGS) entry which is preliminary data.</text>
</comment>
<dbReference type="RefSeq" id="WP_115518652.1">
    <property type="nucleotide sequence ID" value="NZ_QRGO01000003.1"/>
</dbReference>
<accession>A0A371B0P0</accession>
<name>A0A371B0P0_9BRAD</name>
<protein>
    <submittedName>
        <fullName evidence="2">Uncharacterized protein</fullName>
    </submittedName>
</protein>
<gene>
    <name evidence="2" type="ORF">DXH78_18020</name>
</gene>
<evidence type="ECO:0000313" key="3">
    <source>
        <dbReference type="Proteomes" id="UP000263993"/>
    </source>
</evidence>
<reference evidence="3" key="1">
    <citation type="submission" date="2018-08" db="EMBL/GenBank/DDBJ databases">
        <authorList>
            <person name="Kim S.-J."/>
            <person name="Jung G.-Y."/>
        </authorList>
    </citation>
    <scope>NUCLEOTIDE SEQUENCE [LARGE SCALE GENOMIC DNA]</scope>
    <source>
        <strain evidence="3">GY_H</strain>
    </source>
</reference>
<keyword evidence="3" id="KW-1185">Reference proteome</keyword>
<evidence type="ECO:0000313" key="2">
    <source>
        <dbReference type="EMBL" id="RDV01136.1"/>
    </source>
</evidence>
<dbReference type="Proteomes" id="UP000263993">
    <property type="component" value="Unassembled WGS sequence"/>
</dbReference>
<feature type="region of interest" description="Disordered" evidence="1">
    <location>
        <begin position="73"/>
        <end position="96"/>
    </location>
</feature>
<dbReference type="EMBL" id="QRGO01000003">
    <property type="protein sequence ID" value="RDV01136.1"/>
    <property type="molecule type" value="Genomic_DNA"/>
</dbReference>
<feature type="compositionally biased region" description="Basic residues" evidence="1">
    <location>
        <begin position="86"/>
        <end position="96"/>
    </location>
</feature>
<feature type="region of interest" description="Disordered" evidence="1">
    <location>
        <begin position="1"/>
        <end position="29"/>
    </location>
</feature>
<dbReference type="AlphaFoldDB" id="A0A371B0P0"/>
<sequence length="96" mass="11006">MDGGDGTFDRLSRYRPMTQSISEADRTKKRAEASFRTRIREIEGQKAAKEYWTAQKEAIERIPRLRALRLAKEAEQKAEAPVSKPVTKRVRKTVSA</sequence>
<proteinExistence type="predicted"/>
<evidence type="ECO:0000256" key="1">
    <source>
        <dbReference type="SAM" id="MobiDB-lite"/>
    </source>
</evidence>